<organism evidence="2 3">
    <name type="scientific">Actinospica durhamensis</name>
    <dbReference type="NCBI Taxonomy" id="1508375"/>
    <lineage>
        <taxon>Bacteria</taxon>
        <taxon>Bacillati</taxon>
        <taxon>Actinomycetota</taxon>
        <taxon>Actinomycetes</taxon>
        <taxon>Catenulisporales</taxon>
        <taxon>Actinospicaceae</taxon>
        <taxon>Actinospica</taxon>
    </lineage>
</organism>
<comment type="caution">
    <text evidence="2">The sequence shown here is derived from an EMBL/GenBank/DDBJ whole genome shotgun (WGS) entry which is preliminary data.</text>
</comment>
<dbReference type="InterPro" id="IPR000182">
    <property type="entry name" value="GNAT_dom"/>
</dbReference>
<gene>
    <name evidence="2" type="ORF">KDL01_34800</name>
</gene>
<name>A0A941EXZ5_9ACTN</name>
<dbReference type="EMBL" id="JAGSOG010000294">
    <property type="protein sequence ID" value="MBR7838488.1"/>
    <property type="molecule type" value="Genomic_DNA"/>
</dbReference>
<dbReference type="InterPro" id="IPR016181">
    <property type="entry name" value="Acyl_CoA_acyltransferase"/>
</dbReference>
<dbReference type="Proteomes" id="UP000675781">
    <property type="component" value="Unassembled WGS sequence"/>
</dbReference>
<protein>
    <submittedName>
        <fullName evidence="2">GNAT family N-acetyltransferase</fullName>
    </submittedName>
</protein>
<accession>A0A941EXZ5</accession>
<evidence type="ECO:0000313" key="3">
    <source>
        <dbReference type="Proteomes" id="UP000675781"/>
    </source>
</evidence>
<dbReference type="GO" id="GO:0016747">
    <property type="term" value="F:acyltransferase activity, transferring groups other than amino-acyl groups"/>
    <property type="evidence" value="ECO:0007669"/>
    <property type="project" value="InterPro"/>
</dbReference>
<feature type="domain" description="N-acetyltransferase" evidence="1">
    <location>
        <begin position="5"/>
        <end position="184"/>
    </location>
</feature>
<keyword evidence="3" id="KW-1185">Reference proteome</keyword>
<dbReference type="RefSeq" id="WP_212532943.1">
    <property type="nucleotide sequence ID" value="NZ_JAGSOG010000294.1"/>
</dbReference>
<reference evidence="2" key="1">
    <citation type="submission" date="2021-04" db="EMBL/GenBank/DDBJ databases">
        <title>Genome based classification of Actinospica acidithermotolerans sp. nov., an actinobacterium isolated from an Indonesian hot spring.</title>
        <authorList>
            <person name="Kusuma A.B."/>
            <person name="Putra K.E."/>
            <person name="Nafisah S."/>
            <person name="Loh J."/>
            <person name="Nouioui I."/>
            <person name="Goodfellow M."/>
        </authorList>
    </citation>
    <scope>NUCLEOTIDE SEQUENCE</scope>
    <source>
        <strain evidence="2">CSCA 57</strain>
    </source>
</reference>
<dbReference type="PROSITE" id="PS51186">
    <property type="entry name" value="GNAT"/>
    <property type="match status" value="1"/>
</dbReference>
<dbReference type="Gene3D" id="3.40.630.30">
    <property type="match status" value="1"/>
</dbReference>
<evidence type="ECO:0000313" key="2">
    <source>
        <dbReference type="EMBL" id="MBR7838488.1"/>
    </source>
</evidence>
<dbReference type="SUPFAM" id="SSF55729">
    <property type="entry name" value="Acyl-CoA N-acyltransferases (Nat)"/>
    <property type="match status" value="1"/>
</dbReference>
<dbReference type="AlphaFoldDB" id="A0A941EXZ5"/>
<dbReference type="PANTHER" id="PTHR43792">
    <property type="entry name" value="GNAT FAMILY, PUTATIVE (AFU_ORTHOLOGUE AFUA_3G00765)-RELATED-RELATED"/>
    <property type="match status" value="1"/>
</dbReference>
<sequence length="189" mass="21034">MPERVLLRRFTPEDLDDLAALHGDPRVMRYIDDGRPVARETVARQTLPRILNQYALLPEGLGSSALVERETGAFLGWVSLAPATSVGLEEYIGHALELGYRLLPAAWGRGYAVEGARALLRSAFEGRAAFGYDRVVATTMTVNSASRRVMQKAGLHYIRTFFADWPDPIEGAEQGDVVYGRTRADWLER</sequence>
<evidence type="ECO:0000259" key="1">
    <source>
        <dbReference type="PROSITE" id="PS51186"/>
    </source>
</evidence>
<proteinExistence type="predicted"/>
<dbReference type="InterPro" id="IPR051531">
    <property type="entry name" value="N-acetyltransferase"/>
</dbReference>
<dbReference type="PANTHER" id="PTHR43792:SF16">
    <property type="entry name" value="N-ACETYLTRANSFERASE DOMAIN-CONTAINING PROTEIN"/>
    <property type="match status" value="1"/>
</dbReference>
<dbReference type="Pfam" id="PF13302">
    <property type="entry name" value="Acetyltransf_3"/>
    <property type="match status" value="1"/>
</dbReference>